<dbReference type="InterPro" id="IPR002083">
    <property type="entry name" value="MATH/TRAF_dom"/>
</dbReference>
<dbReference type="InterPro" id="IPR050804">
    <property type="entry name" value="MCC"/>
</dbReference>
<dbReference type="PROSITE" id="PS50144">
    <property type="entry name" value="MATH"/>
    <property type="match status" value="1"/>
</dbReference>
<dbReference type="AlphaFoldDB" id="A0A072U3M4"/>
<dbReference type="EnsemblPlants" id="KEH24319">
    <property type="protein sequence ID" value="KEH24319"/>
    <property type="gene ID" value="MTR_7g107200"/>
</dbReference>
<reference evidence="5" key="5">
    <citation type="journal article" date="2018" name="Nat. Plants">
        <title>Whole-genome landscape of Medicago truncatula symbiotic genes.</title>
        <authorList>
            <person name="Pecrix Y."/>
            <person name="Gamas P."/>
            <person name="Carrere S."/>
        </authorList>
    </citation>
    <scope>NUCLEOTIDE SEQUENCE</scope>
    <source>
        <tissue evidence="5">Leaves</tissue>
    </source>
</reference>
<evidence type="ECO:0000313" key="6">
    <source>
        <dbReference type="EnsemblPlants" id="KEH24319"/>
    </source>
</evidence>
<reference evidence="8" key="4">
    <citation type="journal article" date="2018" name="Nat. Plants">
        <title>Whole-genome landscape of Medicago truncatula symbiotic genes.</title>
        <authorList>
            <person name="Pecrix Y."/>
            <person name="Staton S.E."/>
            <person name="Sallet E."/>
            <person name="Lelandais-Briere C."/>
            <person name="Moreau S."/>
            <person name="Carrere S."/>
            <person name="Blein T."/>
            <person name="Jardinaud M.F."/>
            <person name="Latrasse D."/>
            <person name="Zouine M."/>
            <person name="Zahm M."/>
            <person name="Kreplak J."/>
            <person name="Mayjonade B."/>
            <person name="Satge C."/>
            <person name="Perez M."/>
            <person name="Cauet S."/>
            <person name="Marande W."/>
            <person name="Chantry-Darmon C."/>
            <person name="Lopez-Roques C."/>
            <person name="Bouchez O."/>
            <person name="Berard A."/>
            <person name="Debelle F."/>
            <person name="Munos S."/>
            <person name="Bendahmane A."/>
            <person name="Berges H."/>
            <person name="Niebel A."/>
            <person name="Buitink J."/>
            <person name="Frugier F."/>
            <person name="Benhamed M."/>
            <person name="Crespi M."/>
            <person name="Gouzy J."/>
            <person name="Gamas P."/>
        </authorList>
    </citation>
    <scope>NUCLEOTIDE SEQUENCE [LARGE SCALE GENOMIC DNA]</scope>
    <source>
        <strain evidence="8">cv. Jemalong A17</strain>
    </source>
</reference>
<dbReference type="Gramene" id="rna43618">
    <property type="protein sequence ID" value="RHN48857.1"/>
    <property type="gene ID" value="gene43618"/>
</dbReference>
<feature type="coiled-coil region" evidence="2">
    <location>
        <begin position="324"/>
        <end position="358"/>
    </location>
</feature>
<dbReference type="PANTHER" id="PTHR46236:SF36">
    <property type="entry name" value="MATH (MEPRIN AND TRAF-C-LIKE) DOMAIN PROTEIN"/>
    <property type="match status" value="1"/>
</dbReference>
<dbReference type="EC" id="3.4.19.12" evidence="5"/>
<dbReference type="Proteomes" id="UP000265566">
    <property type="component" value="Chromosome 7"/>
</dbReference>
<dbReference type="EMBL" id="PSQE01000007">
    <property type="protein sequence ID" value="RHN48857.1"/>
    <property type="molecule type" value="Genomic_DNA"/>
</dbReference>
<evidence type="ECO:0000313" key="5">
    <source>
        <dbReference type="EMBL" id="RHN48857.1"/>
    </source>
</evidence>
<keyword evidence="5" id="KW-0378">Hydrolase</keyword>
<evidence type="ECO:0000313" key="4">
    <source>
        <dbReference type="EMBL" id="KEH24319.1"/>
    </source>
</evidence>
<name>A0A072U3M4_MEDTR</name>
<dbReference type="Gene3D" id="2.60.210.10">
    <property type="entry name" value="Apoptosis, Tumor Necrosis Factor Receptor Associated Protein 2, Chain A"/>
    <property type="match status" value="1"/>
</dbReference>
<keyword evidence="1 2" id="KW-0175">Coiled coil</keyword>
<dbReference type="SMART" id="SM00061">
    <property type="entry name" value="MATH"/>
    <property type="match status" value="1"/>
</dbReference>
<gene>
    <name evidence="6" type="primary">25499550</name>
    <name evidence="4" type="ordered locus">MTR_7g107200</name>
    <name evidence="5" type="ORF">MtrunA17_Chr7g0268251</name>
</gene>
<feature type="domain" description="MATH" evidence="3">
    <location>
        <begin position="11"/>
        <end position="139"/>
    </location>
</feature>
<evidence type="ECO:0000256" key="2">
    <source>
        <dbReference type="SAM" id="Coils"/>
    </source>
</evidence>
<evidence type="ECO:0000313" key="8">
    <source>
        <dbReference type="Proteomes" id="UP000265566"/>
    </source>
</evidence>
<dbReference type="STRING" id="3880.A0A072U3M4"/>
<proteinExistence type="predicted"/>
<dbReference type="OrthoDB" id="2116871at2759"/>
<reference evidence="6" key="3">
    <citation type="submission" date="2015-04" db="UniProtKB">
        <authorList>
            <consortium name="EnsemblPlants"/>
        </authorList>
    </citation>
    <scope>IDENTIFICATION</scope>
    <source>
        <strain evidence="6">cv. Jemalong A17</strain>
    </source>
</reference>
<dbReference type="InterPro" id="IPR008974">
    <property type="entry name" value="TRAF-like"/>
</dbReference>
<dbReference type="PANTHER" id="PTHR46236">
    <property type="entry name" value="TRAF-LIKE SUPERFAMILY PROTEIN"/>
    <property type="match status" value="1"/>
</dbReference>
<dbReference type="Proteomes" id="UP000002051">
    <property type="component" value="Unassembled WGS sequence"/>
</dbReference>
<evidence type="ECO:0000256" key="1">
    <source>
        <dbReference type="ARBA" id="ARBA00023054"/>
    </source>
</evidence>
<dbReference type="KEGG" id="mtr:25499550"/>
<accession>A0A072U3M4</accession>
<reference evidence="4 7" key="2">
    <citation type="journal article" date="2014" name="BMC Genomics">
        <title>An improved genome release (version Mt4.0) for the model legume Medicago truncatula.</title>
        <authorList>
            <person name="Tang H."/>
            <person name="Krishnakumar V."/>
            <person name="Bidwell S."/>
            <person name="Rosen B."/>
            <person name="Chan A."/>
            <person name="Zhou S."/>
            <person name="Gentzbittel L."/>
            <person name="Childs K.L."/>
            <person name="Yandell M."/>
            <person name="Gundlach H."/>
            <person name="Mayer K.F."/>
            <person name="Schwartz D.C."/>
            <person name="Town C.D."/>
        </authorList>
    </citation>
    <scope>GENOME REANNOTATION</scope>
    <source>
        <strain evidence="4">A17</strain>
        <strain evidence="6 7">cv. Jemalong A17</strain>
    </source>
</reference>
<dbReference type="Pfam" id="PF22486">
    <property type="entry name" value="MATH_2"/>
    <property type="match status" value="1"/>
</dbReference>
<dbReference type="CDD" id="cd00121">
    <property type="entry name" value="MATH"/>
    <property type="match status" value="1"/>
</dbReference>
<sequence>MEDQQSRFELFEKFSWKVEKFARVSSIQKVYSEPFVLCGYPWRILVYPYGNGDNTNSMSIYLDTMQSPNSYQGGTRDVTFRLVVFNQFDSTMSIKQQTHHVFSERERDWGFTSFMPLVELHNHRLGFIVNDSCIVGAEVYVHNSRYENEMNRTGNLMASLLSNSITYGSHISGGHMEVPRPEAQVPNLESLSEFPILVRTEPTRDIDMEFFKYSIGELMDFMGLGQVETYFVPLLEKACSQHPSLIECQQRRSRRFTEWAFTALGRVLYFLKTRKAKDMNDQACKDLQILWEELEIFGFDLAWLEPHVQFALRMKSYVEKDVQMEMLKENAEGIALEMERLKTKLATLEVDLNIARDLLMEEGFNGIDLNVELGYGIP</sequence>
<evidence type="ECO:0000259" key="3">
    <source>
        <dbReference type="PROSITE" id="PS50144"/>
    </source>
</evidence>
<dbReference type="HOGENOM" id="CLU_066747_0_0_1"/>
<dbReference type="SUPFAM" id="SSF49599">
    <property type="entry name" value="TRAF domain-like"/>
    <property type="match status" value="1"/>
</dbReference>
<dbReference type="EMBL" id="CM001223">
    <property type="protein sequence ID" value="KEH24319.1"/>
    <property type="molecule type" value="Genomic_DNA"/>
</dbReference>
<evidence type="ECO:0000313" key="7">
    <source>
        <dbReference type="Proteomes" id="UP000002051"/>
    </source>
</evidence>
<keyword evidence="7" id="KW-1185">Reference proteome</keyword>
<dbReference type="GO" id="GO:0004843">
    <property type="term" value="F:cysteine-type deubiquitinase activity"/>
    <property type="evidence" value="ECO:0007669"/>
    <property type="project" value="UniProtKB-EC"/>
</dbReference>
<organism evidence="4 7">
    <name type="scientific">Medicago truncatula</name>
    <name type="common">Barrel medic</name>
    <name type="synonym">Medicago tribuloides</name>
    <dbReference type="NCBI Taxonomy" id="3880"/>
    <lineage>
        <taxon>Eukaryota</taxon>
        <taxon>Viridiplantae</taxon>
        <taxon>Streptophyta</taxon>
        <taxon>Embryophyta</taxon>
        <taxon>Tracheophyta</taxon>
        <taxon>Spermatophyta</taxon>
        <taxon>Magnoliopsida</taxon>
        <taxon>eudicotyledons</taxon>
        <taxon>Gunneridae</taxon>
        <taxon>Pentapetalae</taxon>
        <taxon>rosids</taxon>
        <taxon>fabids</taxon>
        <taxon>Fabales</taxon>
        <taxon>Fabaceae</taxon>
        <taxon>Papilionoideae</taxon>
        <taxon>50 kb inversion clade</taxon>
        <taxon>NPAAA clade</taxon>
        <taxon>Hologalegina</taxon>
        <taxon>IRL clade</taxon>
        <taxon>Trifolieae</taxon>
        <taxon>Medicago</taxon>
    </lineage>
</organism>
<protein>
    <submittedName>
        <fullName evidence="4">MATH (Meprin and TRAF-C-like) domain protein</fullName>
    </submittedName>
    <submittedName>
        <fullName evidence="5">Putative ubiquitinyl hydrolase 1</fullName>
        <ecNumber evidence="5">3.4.19.12</ecNumber>
    </submittedName>
</protein>
<reference evidence="4 7" key="1">
    <citation type="journal article" date="2011" name="Nature">
        <title>The Medicago genome provides insight into the evolution of rhizobial symbioses.</title>
        <authorList>
            <person name="Young N.D."/>
            <person name="Debelle F."/>
            <person name="Oldroyd G.E."/>
            <person name="Geurts R."/>
            <person name="Cannon S.B."/>
            <person name="Udvardi M.K."/>
            <person name="Benedito V.A."/>
            <person name="Mayer K.F."/>
            <person name="Gouzy J."/>
            <person name="Schoof H."/>
            <person name="Van de Peer Y."/>
            <person name="Proost S."/>
            <person name="Cook D.R."/>
            <person name="Meyers B.C."/>
            <person name="Spannagl M."/>
            <person name="Cheung F."/>
            <person name="De Mita S."/>
            <person name="Krishnakumar V."/>
            <person name="Gundlach H."/>
            <person name="Zhou S."/>
            <person name="Mudge J."/>
            <person name="Bharti A.K."/>
            <person name="Murray J.D."/>
            <person name="Naoumkina M.A."/>
            <person name="Rosen B."/>
            <person name="Silverstein K.A."/>
            <person name="Tang H."/>
            <person name="Rombauts S."/>
            <person name="Zhao P.X."/>
            <person name="Zhou P."/>
            <person name="Barbe V."/>
            <person name="Bardou P."/>
            <person name="Bechner M."/>
            <person name="Bellec A."/>
            <person name="Berger A."/>
            <person name="Berges H."/>
            <person name="Bidwell S."/>
            <person name="Bisseling T."/>
            <person name="Choisne N."/>
            <person name="Couloux A."/>
            <person name="Denny R."/>
            <person name="Deshpande S."/>
            <person name="Dai X."/>
            <person name="Doyle J.J."/>
            <person name="Dudez A.M."/>
            <person name="Farmer A.D."/>
            <person name="Fouteau S."/>
            <person name="Franken C."/>
            <person name="Gibelin C."/>
            <person name="Gish J."/>
            <person name="Goldstein S."/>
            <person name="Gonzalez A.J."/>
            <person name="Green P.J."/>
            <person name="Hallab A."/>
            <person name="Hartog M."/>
            <person name="Hua A."/>
            <person name="Humphray S.J."/>
            <person name="Jeong D.H."/>
            <person name="Jing Y."/>
            <person name="Jocker A."/>
            <person name="Kenton S.M."/>
            <person name="Kim D.J."/>
            <person name="Klee K."/>
            <person name="Lai H."/>
            <person name="Lang C."/>
            <person name="Lin S."/>
            <person name="Macmil S.L."/>
            <person name="Magdelenat G."/>
            <person name="Matthews L."/>
            <person name="McCorrison J."/>
            <person name="Monaghan E.L."/>
            <person name="Mun J.H."/>
            <person name="Najar F.Z."/>
            <person name="Nicholson C."/>
            <person name="Noirot C."/>
            <person name="O'Bleness M."/>
            <person name="Paule C.R."/>
            <person name="Poulain J."/>
            <person name="Prion F."/>
            <person name="Qin B."/>
            <person name="Qu C."/>
            <person name="Retzel E.F."/>
            <person name="Riddle C."/>
            <person name="Sallet E."/>
            <person name="Samain S."/>
            <person name="Samson N."/>
            <person name="Sanders I."/>
            <person name="Saurat O."/>
            <person name="Scarpelli C."/>
            <person name="Schiex T."/>
            <person name="Segurens B."/>
            <person name="Severin A.J."/>
            <person name="Sherrier D.J."/>
            <person name="Shi R."/>
            <person name="Sims S."/>
            <person name="Singer S.R."/>
            <person name="Sinharoy S."/>
            <person name="Sterck L."/>
            <person name="Viollet A."/>
            <person name="Wang B.B."/>
            <person name="Wang K."/>
            <person name="Wang M."/>
            <person name="Wang X."/>
            <person name="Warfsmann J."/>
            <person name="Weissenbach J."/>
            <person name="White D.D."/>
            <person name="White J.D."/>
            <person name="Wiley G.B."/>
            <person name="Wincker P."/>
            <person name="Xing Y."/>
            <person name="Yang L."/>
            <person name="Yao Z."/>
            <person name="Ying F."/>
            <person name="Zhai J."/>
            <person name="Zhou L."/>
            <person name="Zuber A."/>
            <person name="Denarie J."/>
            <person name="Dixon R.A."/>
            <person name="May G.D."/>
            <person name="Schwartz D.C."/>
            <person name="Rogers J."/>
            <person name="Quetier F."/>
            <person name="Town C.D."/>
            <person name="Roe B.A."/>
        </authorList>
    </citation>
    <scope>NUCLEOTIDE SEQUENCE [LARGE SCALE GENOMIC DNA]</scope>
    <source>
        <strain evidence="4">A17</strain>
        <strain evidence="6 7">cv. Jemalong A17</strain>
    </source>
</reference>